<dbReference type="CDD" id="cd24049">
    <property type="entry name" value="ASKHA_NBD_PilM"/>
    <property type="match status" value="1"/>
</dbReference>
<sequence>MSITSGLFKQKTTSYLGIDLGTGSIKVVELQSVAGRPRLVTYGLVEVKTNVSRDDLKGGQEKIASILRTLLEKSRARTRVAVAALPNFSVFSSVLSLPELGQQELAEAIQWEAKKFVPLPIENVVLDWKLLDKKEPSAPADKLPIPETGSGQTPPVGAAKDAQVKGKPMVRILLTAAPKHLVERYVAISKMAGLNLLSLETESFALGRSLVGNDPAPVLAVDIGSLTSDLTVVEGGIPVLSRSIDVGGNTVTRAIAESLGIDESRAEQFKRDVGLGASSNDGVGQIISRVFGAVVNEMKYSLSLYQGQGKSKIEKILLTGGSAFLPSLADYLTQSLGIRAFVANPWARISYPTELKEVLDELGPRMAVAVGLAMREIV</sequence>
<evidence type="ECO:0000313" key="3">
    <source>
        <dbReference type="Proteomes" id="UP000178109"/>
    </source>
</evidence>
<dbReference type="PANTHER" id="PTHR32432:SF3">
    <property type="entry name" value="ETHANOLAMINE UTILIZATION PROTEIN EUTJ"/>
    <property type="match status" value="1"/>
</dbReference>
<dbReference type="PANTHER" id="PTHR32432">
    <property type="entry name" value="CELL DIVISION PROTEIN FTSA-RELATED"/>
    <property type="match status" value="1"/>
</dbReference>
<dbReference type="SUPFAM" id="SSF53067">
    <property type="entry name" value="Actin-like ATPase domain"/>
    <property type="match status" value="2"/>
</dbReference>
<reference evidence="2 3" key="1">
    <citation type="journal article" date="2016" name="Nat. Commun.">
        <title>Thousands of microbial genomes shed light on interconnected biogeochemical processes in an aquifer system.</title>
        <authorList>
            <person name="Anantharaman K."/>
            <person name="Brown C.T."/>
            <person name="Hug L.A."/>
            <person name="Sharon I."/>
            <person name="Castelle C.J."/>
            <person name="Probst A.J."/>
            <person name="Thomas B.C."/>
            <person name="Singh A."/>
            <person name="Wilkins M.J."/>
            <person name="Karaoz U."/>
            <person name="Brodie E.L."/>
            <person name="Williams K.H."/>
            <person name="Hubbard S.S."/>
            <person name="Banfield J.F."/>
        </authorList>
    </citation>
    <scope>NUCLEOTIDE SEQUENCE [LARGE SCALE GENOMIC DNA]</scope>
</reference>
<dbReference type="Gene3D" id="3.30.1490.300">
    <property type="match status" value="1"/>
</dbReference>
<dbReference type="STRING" id="1798553.A3H70_02560"/>
<dbReference type="Pfam" id="PF11104">
    <property type="entry name" value="PilM_2"/>
    <property type="match status" value="2"/>
</dbReference>
<feature type="region of interest" description="Disordered" evidence="1">
    <location>
        <begin position="139"/>
        <end position="161"/>
    </location>
</feature>
<dbReference type="InterPro" id="IPR043129">
    <property type="entry name" value="ATPase_NBD"/>
</dbReference>
<dbReference type="Proteomes" id="UP000178109">
    <property type="component" value="Unassembled WGS sequence"/>
</dbReference>
<dbReference type="InterPro" id="IPR050696">
    <property type="entry name" value="FtsA/MreB"/>
</dbReference>
<dbReference type="InterPro" id="IPR005883">
    <property type="entry name" value="PilM"/>
</dbReference>
<dbReference type="EMBL" id="MHKO01000051">
    <property type="protein sequence ID" value="OGY91202.1"/>
    <property type="molecule type" value="Genomic_DNA"/>
</dbReference>
<proteinExistence type="predicted"/>
<name>A0A1G2BQ07_9BACT</name>
<dbReference type="Gene3D" id="3.30.420.40">
    <property type="match status" value="2"/>
</dbReference>
<evidence type="ECO:0008006" key="4">
    <source>
        <dbReference type="Google" id="ProtNLM"/>
    </source>
</evidence>
<protein>
    <recommendedName>
        <fullName evidence="4">SHS2 domain-containing protein</fullName>
    </recommendedName>
</protein>
<dbReference type="AlphaFoldDB" id="A0A1G2BQ07"/>
<gene>
    <name evidence="2" type="ORF">A3H70_02560</name>
</gene>
<dbReference type="PIRSF" id="PIRSF019169">
    <property type="entry name" value="PilM"/>
    <property type="match status" value="1"/>
</dbReference>
<organism evidence="2 3">
    <name type="scientific">Candidatus Komeilibacteria bacterium RIFCSPLOWO2_02_FULL_48_11</name>
    <dbReference type="NCBI Taxonomy" id="1798553"/>
    <lineage>
        <taxon>Bacteria</taxon>
        <taxon>Candidatus Komeiliibacteriota</taxon>
    </lineage>
</organism>
<evidence type="ECO:0000256" key="1">
    <source>
        <dbReference type="SAM" id="MobiDB-lite"/>
    </source>
</evidence>
<evidence type="ECO:0000313" key="2">
    <source>
        <dbReference type="EMBL" id="OGY91202.1"/>
    </source>
</evidence>
<accession>A0A1G2BQ07</accession>
<comment type="caution">
    <text evidence="2">The sequence shown here is derived from an EMBL/GenBank/DDBJ whole genome shotgun (WGS) entry which is preliminary data.</text>
</comment>